<dbReference type="AlphaFoldDB" id="A0AAV0AKR5"/>
<feature type="region of interest" description="Disordered" evidence="1">
    <location>
        <begin position="270"/>
        <end position="292"/>
    </location>
</feature>
<feature type="compositionally biased region" description="Basic and acidic residues" evidence="1">
    <location>
        <begin position="271"/>
        <end position="285"/>
    </location>
</feature>
<dbReference type="InterPro" id="IPR041412">
    <property type="entry name" value="Xrn1_helical"/>
</dbReference>
<dbReference type="GO" id="GO:0005634">
    <property type="term" value="C:nucleus"/>
    <property type="evidence" value="ECO:0007669"/>
    <property type="project" value="TreeGrafter"/>
</dbReference>
<dbReference type="InterPro" id="IPR047008">
    <property type="entry name" value="XRN1_SH3_sf"/>
</dbReference>
<feature type="compositionally biased region" description="Basic and acidic residues" evidence="1">
    <location>
        <begin position="546"/>
        <end position="576"/>
    </location>
</feature>
<accession>A0AAV0AKR5</accession>
<evidence type="ECO:0000259" key="4">
    <source>
        <dbReference type="Pfam" id="PF18334"/>
    </source>
</evidence>
<evidence type="ECO:0000259" key="2">
    <source>
        <dbReference type="Pfam" id="PF17846"/>
    </source>
</evidence>
<name>A0AAV0AKR5_PHAPC</name>
<dbReference type="InterPro" id="IPR041385">
    <property type="entry name" value="SH3_12"/>
</dbReference>
<dbReference type="GO" id="GO:0016075">
    <property type="term" value="P:rRNA catabolic process"/>
    <property type="evidence" value="ECO:0007669"/>
    <property type="project" value="TreeGrafter"/>
</dbReference>
<organism evidence="5 6">
    <name type="scientific">Phakopsora pachyrhizi</name>
    <name type="common">Asian soybean rust disease fungus</name>
    <dbReference type="NCBI Taxonomy" id="170000"/>
    <lineage>
        <taxon>Eukaryota</taxon>
        <taxon>Fungi</taxon>
        <taxon>Dikarya</taxon>
        <taxon>Basidiomycota</taxon>
        <taxon>Pucciniomycotina</taxon>
        <taxon>Pucciniomycetes</taxon>
        <taxon>Pucciniales</taxon>
        <taxon>Phakopsoraceae</taxon>
        <taxon>Phakopsora</taxon>
    </lineage>
</organism>
<feature type="compositionally biased region" description="Polar residues" evidence="1">
    <location>
        <begin position="527"/>
        <end position="542"/>
    </location>
</feature>
<feature type="domain" description="Xrn1 helical" evidence="2">
    <location>
        <begin position="1"/>
        <end position="61"/>
    </location>
</feature>
<evidence type="ECO:0000259" key="3">
    <source>
        <dbReference type="Pfam" id="PF18129"/>
    </source>
</evidence>
<evidence type="ECO:0000313" key="5">
    <source>
        <dbReference type="EMBL" id="CAH7669160.1"/>
    </source>
</evidence>
<feature type="domain" description="5'-3' exoribonuclease 1 SH3-like" evidence="3">
    <location>
        <begin position="302"/>
        <end position="368"/>
    </location>
</feature>
<dbReference type="Gene3D" id="2.30.30.750">
    <property type="match status" value="1"/>
</dbReference>
<evidence type="ECO:0000313" key="6">
    <source>
        <dbReference type="Proteomes" id="UP001153365"/>
    </source>
</evidence>
<protein>
    <submittedName>
        <fullName evidence="5">Uncharacterized protein</fullName>
    </submittedName>
</protein>
<keyword evidence="6" id="KW-1185">Reference proteome</keyword>
<dbReference type="GO" id="GO:0004534">
    <property type="term" value="F:5'-3' RNA exonuclease activity"/>
    <property type="evidence" value="ECO:0007669"/>
    <property type="project" value="TreeGrafter"/>
</dbReference>
<dbReference type="Gene3D" id="1.25.40.1050">
    <property type="match status" value="1"/>
</dbReference>
<gene>
    <name evidence="5" type="ORF">PPACK8108_LOCUS3727</name>
</gene>
<feature type="region of interest" description="Disordered" evidence="1">
    <location>
        <begin position="525"/>
        <end position="595"/>
    </location>
</feature>
<dbReference type="EMBL" id="CALTRL010000660">
    <property type="protein sequence ID" value="CAH7669160.1"/>
    <property type="molecule type" value="Genomic_DNA"/>
</dbReference>
<feature type="domain" description="Exoribonuclease Xrn1 D2/D3" evidence="4">
    <location>
        <begin position="184"/>
        <end position="270"/>
    </location>
</feature>
<dbReference type="GO" id="GO:0000956">
    <property type="term" value="P:nuclear-transcribed mRNA catabolic process"/>
    <property type="evidence" value="ECO:0007669"/>
    <property type="project" value="TreeGrafter"/>
</dbReference>
<dbReference type="GO" id="GO:0003723">
    <property type="term" value="F:RNA binding"/>
    <property type="evidence" value="ECO:0007669"/>
    <property type="project" value="TreeGrafter"/>
</dbReference>
<comment type="caution">
    <text evidence="5">The sequence shown here is derived from an EMBL/GenBank/DDBJ whole genome shotgun (WGS) entry which is preliminary data.</text>
</comment>
<dbReference type="Pfam" id="PF17846">
    <property type="entry name" value="XRN_M"/>
    <property type="match status" value="1"/>
</dbReference>
<dbReference type="Pfam" id="PF18334">
    <property type="entry name" value="XRN1_D2_D3"/>
    <property type="match status" value="1"/>
</dbReference>
<evidence type="ECO:0000256" key="1">
    <source>
        <dbReference type="SAM" id="MobiDB-lite"/>
    </source>
</evidence>
<dbReference type="PANTHER" id="PTHR12341:SF7">
    <property type="entry name" value="5'-3' EXORIBONUCLEASE 1"/>
    <property type="match status" value="1"/>
</dbReference>
<dbReference type="PANTHER" id="PTHR12341">
    <property type="entry name" value="5'-&gt;3' EXORIBONUCLEASE"/>
    <property type="match status" value="1"/>
</dbReference>
<dbReference type="Pfam" id="PF18129">
    <property type="entry name" value="SH3_12"/>
    <property type="match status" value="1"/>
</dbReference>
<feature type="compositionally biased region" description="Basic residues" evidence="1">
    <location>
        <begin position="577"/>
        <end position="587"/>
    </location>
</feature>
<dbReference type="Proteomes" id="UP001153365">
    <property type="component" value="Unassembled WGS sequence"/>
</dbReference>
<dbReference type="InterPro" id="IPR041106">
    <property type="entry name" value="XRN1_D2_D3"/>
</dbReference>
<sequence>MTDPDSPIIDMFPSEFETDLNGKKQAWEAIVKIPFIDQDRLLNAMKRNYHKLNEEEKKRNELDPAGPSDTISSCSISYPSSLPGFFPDLHNCHSLMTKYDLPLGGLRLIKGLCEGEARVIALSDDLFRYDRSINETYPRGTSQSDDLLERTAESLEYEYSKKAGTVIGPVEYGAPAQVIGHSNGKIALKITFEAKSQKVLGYSRKSENGWEYSETAVNLIAEYKSLFPEVIQKLDYSLGHDVTSAEDFFTVDLNERISAIKTWVKKKGAEKRRDHEAGNHQECSQERYPQTGSLRSKRLREQNFVLGDRVTMASDSGTVPISARGTVVGITDKMVEVVFDGPFIGGTSLNNRCTMYRGAIVSPSVILNISSPQYIQSIGRGPGDARDEKGVQGSTTGGIGLQFTKGRAIQPALQLRNNNESLNYKGCHYSLCTFESKNNSRGGYQGTSSVREAWNNRQRGWRAGHTGNGHLTYQQQALADYDSYNNNRKNDNNGDNYFITNNHQAITTEVRLNDGEEAISPEKLILRNQNQKSRGDQNNQIRIHNRKDDDQNLNIKAEERWGGDDVSRGYQHENFRGRVRGRGRGRGVKSNDQGW</sequence>
<proteinExistence type="predicted"/>
<dbReference type="InterPro" id="IPR027073">
    <property type="entry name" value="5_3_exoribonuclease"/>
</dbReference>
<reference evidence="5" key="1">
    <citation type="submission" date="2022-06" db="EMBL/GenBank/DDBJ databases">
        <authorList>
            <consortium name="SYNGENTA / RWTH Aachen University"/>
        </authorList>
    </citation>
    <scope>NUCLEOTIDE SEQUENCE</scope>
</reference>